<organism evidence="1 2">
    <name type="scientific">Dentiscutata erythropus</name>
    <dbReference type="NCBI Taxonomy" id="1348616"/>
    <lineage>
        <taxon>Eukaryota</taxon>
        <taxon>Fungi</taxon>
        <taxon>Fungi incertae sedis</taxon>
        <taxon>Mucoromycota</taxon>
        <taxon>Glomeromycotina</taxon>
        <taxon>Glomeromycetes</taxon>
        <taxon>Diversisporales</taxon>
        <taxon>Gigasporaceae</taxon>
        <taxon>Dentiscutata</taxon>
    </lineage>
</organism>
<keyword evidence="2" id="KW-1185">Reference proteome</keyword>
<comment type="caution">
    <text evidence="1">The sequence shown here is derived from an EMBL/GenBank/DDBJ whole genome shotgun (WGS) entry which is preliminary data.</text>
</comment>
<dbReference type="EMBL" id="CAJVPY010002131">
    <property type="protein sequence ID" value="CAG8549652.1"/>
    <property type="molecule type" value="Genomic_DNA"/>
</dbReference>
<dbReference type="Proteomes" id="UP000789405">
    <property type="component" value="Unassembled WGS sequence"/>
</dbReference>
<sequence length="172" mass="19923">MLKEIQEELIEFNPFVNTYIQAGNIQASLIYILIYNIHGRDMRQYNLPTTNEVAAICFTDTEMRERDICIYRYDEKFQKISELNGAYDSLQYSLLFPSREYAANKECLEKESQKKLSKNISKDPEISKIEAEESGISKQVSNIDFDNLLKKTSQSKTGLSSFLESATIRNYL</sequence>
<evidence type="ECO:0000313" key="1">
    <source>
        <dbReference type="EMBL" id="CAG8549652.1"/>
    </source>
</evidence>
<reference evidence="1" key="1">
    <citation type="submission" date="2021-06" db="EMBL/GenBank/DDBJ databases">
        <authorList>
            <person name="Kallberg Y."/>
            <person name="Tangrot J."/>
            <person name="Rosling A."/>
        </authorList>
    </citation>
    <scope>NUCLEOTIDE SEQUENCE</scope>
    <source>
        <strain evidence="1">MA453B</strain>
    </source>
</reference>
<protein>
    <submittedName>
        <fullName evidence="1">1460_t:CDS:1</fullName>
    </submittedName>
</protein>
<accession>A0A9N9B1A7</accession>
<evidence type="ECO:0000313" key="2">
    <source>
        <dbReference type="Proteomes" id="UP000789405"/>
    </source>
</evidence>
<dbReference type="OrthoDB" id="2444914at2759"/>
<proteinExistence type="predicted"/>
<dbReference type="AlphaFoldDB" id="A0A9N9B1A7"/>
<dbReference type="PANTHER" id="PTHR45786:SF74">
    <property type="entry name" value="ATP-DEPENDENT DNA HELICASE"/>
    <property type="match status" value="1"/>
</dbReference>
<name>A0A9N9B1A7_9GLOM</name>
<gene>
    <name evidence="1" type="ORF">DERYTH_LOCUS5203</name>
</gene>
<dbReference type="PANTHER" id="PTHR45786">
    <property type="entry name" value="DNA BINDING PROTEIN-LIKE"/>
    <property type="match status" value="1"/>
</dbReference>